<dbReference type="InterPro" id="IPR000073">
    <property type="entry name" value="AB_hydrolase_1"/>
</dbReference>
<name>A0A1M7UC58_9ACTN</name>
<dbReference type="OrthoDB" id="9769541at2"/>
<protein>
    <submittedName>
        <fullName evidence="2">Pimeloyl-ACP methyl ester carboxylesterase</fullName>
    </submittedName>
</protein>
<dbReference type="SUPFAM" id="SSF53474">
    <property type="entry name" value="alpha/beta-Hydrolases"/>
    <property type="match status" value="1"/>
</dbReference>
<dbReference type="RefSeq" id="WP_072919211.1">
    <property type="nucleotide sequence ID" value="NZ_FRDM01000015.1"/>
</dbReference>
<dbReference type="InterPro" id="IPR029058">
    <property type="entry name" value="AB_hydrolase_fold"/>
</dbReference>
<proteinExistence type="predicted"/>
<dbReference type="PANTHER" id="PTHR43689:SF8">
    <property type="entry name" value="ALPHA_BETA-HYDROLASES SUPERFAMILY PROTEIN"/>
    <property type="match status" value="1"/>
</dbReference>
<sequence length="219" mass="23162">MPKLASRPVLVPGLGLDERSSARLRELLPADVVLLPGMGLSGPVPSLEELAALLRDRLGGGPVLLVGHSQSCQVVAALAGDRRVSGLVLLGPTTDPRLRSVGGLVRRWVATALGERWPHALLALPQWLCTGPRAMRQLWAVASPDRIDVRLRTAGVPVTVVRGTRDRLCAHDWAATVAAAAPRGRLLELPGAAHLSPMTHPEEVAGLVREAAAERRPGA</sequence>
<gene>
    <name evidence="2" type="ORF">SAMN05660350_02947</name>
</gene>
<evidence type="ECO:0000259" key="1">
    <source>
        <dbReference type="Pfam" id="PF12697"/>
    </source>
</evidence>
<evidence type="ECO:0000313" key="3">
    <source>
        <dbReference type="Proteomes" id="UP000184428"/>
    </source>
</evidence>
<dbReference type="AlphaFoldDB" id="A0A1M7UC58"/>
<organism evidence="2 3">
    <name type="scientific">Geodermatophilus obscurus</name>
    <dbReference type="NCBI Taxonomy" id="1861"/>
    <lineage>
        <taxon>Bacteria</taxon>
        <taxon>Bacillati</taxon>
        <taxon>Actinomycetota</taxon>
        <taxon>Actinomycetes</taxon>
        <taxon>Geodermatophilales</taxon>
        <taxon>Geodermatophilaceae</taxon>
        <taxon>Geodermatophilus</taxon>
    </lineage>
</organism>
<dbReference type="Gene3D" id="3.40.50.1820">
    <property type="entry name" value="alpha/beta hydrolase"/>
    <property type="match status" value="1"/>
</dbReference>
<dbReference type="PANTHER" id="PTHR43689">
    <property type="entry name" value="HYDROLASE"/>
    <property type="match status" value="1"/>
</dbReference>
<evidence type="ECO:0000313" key="2">
    <source>
        <dbReference type="EMBL" id="SHN80583.1"/>
    </source>
</evidence>
<reference evidence="2 3" key="1">
    <citation type="submission" date="2016-12" db="EMBL/GenBank/DDBJ databases">
        <authorList>
            <person name="Song W.-J."/>
            <person name="Kurnit D.M."/>
        </authorList>
    </citation>
    <scope>NUCLEOTIDE SEQUENCE [LARGE SCALE GENOMIC DNA]</scope>
    <source>
        <strain evidence="2 3">DSM 43162</strain>
    </source>
</reference>
<accession>A0A1M7UC58</accession>
<dbReference type="GO" id="GO:0003824">
    <property type="term" value="F:catalytic activity"/>
    <property type="evidence" value="ECO:0007669"/>
    <property type="project" value="UniProtKB-ARBA"/>
</dbReference>
<dbReference type="Pfam" id="PF12697">
    <property type="entry name" value="Abhydrolase_6"/>
    <property type="match status" value="1"/>
</dbReference>
<dbReference type="EMBL" id="FRDM01000015">
    <property type="protein sequence ID" value="SHN80583.1"/>
    <property type="molecule type" value="Genomic_DNA"/>
</dbReference>
<dbReference type="Proteomes" id="UP000184428">
    <property type="component" value="Unassembled WGS sequence"/>
</dbReference>
<feature type="domain" description="AB hydrolase-1" evidence="1">
    <location>
        <begin position="9"/>
        <end position="205"/>
    </location>
</feature>